<dbReference type="EMBL" id="CAMPGE010000270">
    <property type="protein sequence ID" value="CAI2359007.1"/>
    <property type="molecule type" value="Genomic_DNA"/>
</dbReference>
<organism evidence="3 4">
    <name type="scientific">Euplotes crassus</name>
    <dbReference type="NCBI Taxonomy" id="5936"/>
    <lineage>
        <taxon>Eukaryota</taxon>
        <taxon>Sar</taxon>
        <taxon>Alveolata</taxon>
        <taxon>Ciliophora</taxon>
        <taxon>Intramacronucleata</taxon>
        <taxon>Spirotrichea</taxon>
        <taxon>Hypotrichia</taxon>
        <taxon>Euplotida</taxon>
        <taxon>Euplotidae</taxon>
        <taxon>Moneuplotes</taxon>
    </lineage>
</organism>
<gene>
    <name evidence="3" type="ORF">ECRASSUSDP1_LOCUS291</name>
</gene>
<dbReference type="AlphaFoldDB" id="A0AAD1TYU7"/>
<protein>
    <submittedName>
        <fullName evidence="3">Uncharacterized protein</fullName>
    </submittedName>
</protein>
<reference evidence="3" key="1">
    <citation type="submission" date="2023-07" db="EMBL/GenBank/DDBJ databases">
        <authorList>
            <consortium name="AG Swart"/>
            <person name="Singh M."/>
            <person name="Singh A."/>
            <person name="Seah K."/>
            <person name="Emmerich C."/>
        </authorList>
    </citation>
    <scope>NUCLEOTIDE SEQUENCE</scope>
    <source>
        <strain evidence="3">DP1</strain>
    </source>
</reference>
<proteinExistence type="predicted"/>
<keyword evidence="4" id="KW-1185">Reference proteome</keyword>
<feature type="region of interest" description="Disordered" evidence="2">
    <location>
        <begin position="51"/>
        <end position="77"/>
    </location>
</feature>
<feature type="compositionally biased region" description="Polar residues" evidence="2">
    <location>
        <begin position="63"/>
        <end position="77"/>
    </location>
</feature>
<evidence type="ECO:0000256" key="1">
    <source>
        <dbReference type="SAM" id="Coils"/>
    </source>
</evidence>
<feature type="coiled-coil region" evidence="1">
    <location>
        <begin position="452"/>
        <end position="486"/>
    </location>
</feature>
<comment type="caution">
    <text evidence="3">The sequence shown here is derived from an EMBL/GenBank/DDBJ whole genome shotgun (WGS) entry which is preliminary data.</text>
</comment>
<name>A0AAD1TYU7_EUPCR</name>
<accession>A0AAD1TYU7</accession>
<evidence type="ECO:0000256" key="2">
    <source>
        <dbReference type="SAM" id="MobiDB-lite"/>
    </source>
</evidence>
<feature type="compositionally biased region" description="Polar residues" evidence="2">
    <location>
        <begin position="221"/>
        <end position="236"/>
    </location>
</feature>
<dbReference type="Proteomes" id="UP001295684">
    <property type="component" value="Unassembled WGS sequence"/>
</dbReference>
<evidence type="ECO:0000313" key="4">
    <source>
        <dbReference type="Proteomes" id="UP001295684"/>
    </source>
</evidence>
<feature type="coiled-coil region" evidence="1">
    <location>
        <begin position="301"/>
        <end position="328"/>
    </location>
</feature>
<evidence type="ECO:0000313" key="3">
    <source>
        <dbReference type="EMBL" id="CAI2359007.1"/>
    </source>
</evidence>
<sequence>MRSNPLIGEGNTIPKLQKLRADYSSYVSKNLPNANSRQGARNWNQSATPIRSLGAGIRPNVPLSRSSLKRGSQGANSNLSIGHAYNTLEVPNMKNQNSFDRRFSQNNNMNATVNFREQNNSSAGEVNPPPLMPEMYNNLNTGPQFPTGGGYNAFTPQNFNPVPMGYQMNQNLMQSAPMGQNTMINAPMNQNMAQTMPMNTIDPSNPYASFTPQKPPRAPMVSSSPQTYASPPSNIPGTGETDYSALNNSKELAVNSSFESAATISKPREGEPGHIETPQNFDVSAKYKQEEKALLNQFLQKQMYEKKIKDEEERIRKLKEEADEDSRIMREQDEISRKQFLENDARHAFRRQKNLPNYEDTLPRSKKVGFLSNVIVKEPKANAFDDEYWQAKRNSKKYFDHFPQDVRVGELQRLLELKFQNSQTELKRVFHENMREIKLEIDSKQTNMAKHLRDLKNIAQREREEKDKLQLEVERLNREKINLAEREEIVNSILRNDMTYKTPPLPKIKSAAEDIRIDFDTKGYNTHPINVTNTTSYISRNTAVPYYENIDTSMLENSNHGLDDVLDFEGETDIISAGDAKDTSISRIRTLQKDRLTLIGDIEKNMNNNRKIDISGSLNRMRKAKAKPLRFTSGKKSTINREMRNKMLVQDYDSSKDGMKELDYQVEDSLSHSFKPRVDNTIKINTSGYGNSDDSEIKFPSPGLLNFNDV</sequence>
<feature type="region of interest" description="Disordered" evidence="2">
    <location>
        <begin position="208"/>
        <end position="244"/>
    </location>
</feature>
<keyword evidence="1" id="KW-0175">Coiled coil</keyword>